<name>A0A418NTB4_9SPHN</name>
<proteinExistence type="predicted"/>
<reference evidence="1 2" key="1">
    <citation type="submission" date="2018-08" db="EMBL/GenBank/DDBJ databases">
        <title>Erythrobacter zhengii sp.nov., a bacterium isolated from deep-sea sediment.</title>
        <authorList>
            <person name="Fang C."/>
            <person name="Wu Y.-H."/>
            <person name="Sun C."/>
            <person name="Wang H."/>
            <person name="Cheng H."/>
            <person name="Meng F.-X."/>
            <person name="Wang C.-S."/>
            <person name="Xu X.-W."/>
        </authorList>
    </citation>
    <scope>NUCLEOTIDE SEQUENCE [LARGE SCALE GENOMIC DNA]</scope>
    <source>
        <strain evidence="1 2">V18</strain>
    </source>
</reference>
<dbReference type="EMBL" id="QXFL01000003">
    <property type="protein sequence ID" value="RIV86880.1"/>
    <property type="molecule type" value="Genomic_DNA"/>
</dbReference>
<dbReference type="Proteomes" id="UP000286576">
    <property type="component" value="Unassembled WGS sequence"/>
</dbReference>
<gene>
    <name evidence="1" type="ORF">D2V07_09420</name>
</gene>
<protein>
    <submittedName>
        <fullName evidence="1">Uncharacterized protein</fullName>
    </submittedName>
</protein>
<dbReference type="AlphaFoldDB" id="A0A418NTB4"/>
<accession>A0A418NTB4</accession>
<comment type="caution">
    <text evidence="1">The sequence shown here is derived from an EMBL/GenBank/DDBJ whole genome shotgun (WGS) entry which is preliminary data.</text>
</comment>
<sequence length="30" mass="3304">MLLRINTSTSAAKIPERYGPLSTSYAPFDC</sequence>
<organism evidence="1 2">
    <name type="scientific">Aurantiacibacter zhengii</name>
    <dbReference type="NCBI Taxonomy" id="2307003"/>
    <lineage>
        <taxon>Bacteria</taxon>
        <taxon>Pseudomonadati</taxon>
        <taxon>Pseudomonadota</taxon>
        <taxon>Alphaproteobacteria</taxon>
        <taxon>Sphingomonadales</taxon>
        <taxon>Erythrobacteraceae</taxon>
        <taxon>Aurantiacibacter</taxon>
    </lineage>
</organism>
<keyword evidence="2" id="KW-1185">Reference proteome</keyword>
<evidence type="ECO:0000313" key="1">
    <source>
        <dbReference type="EMBL" id="RIV86880.1"/>
    </source>
</evidence>
<evidence type="ECO:0000313" key="2">
    <source>
        <dbReference type="Proteomes" id="UP000286576"/>
    </source>
</evidence>